<protein>
    <submittedName>
        <fullName evidence="3">Uncharacterized protein</fullName>
    </submittedName>
</protein>
<gene>
    <name evidence="3" type="ORF">IAB14_04320</name>
</gene>
<reference evidence="3" key="2">
    <citation type="journal article" date="2021" name="PeerJ">
        <title>Extensive microbial diversity within the chicken gut microbiome revealed by metagenomics and culture.</title>
        <authorList>
            <person name="Gilroy R."/>
            <person name="Ravi A."/>
            <person name="Getino M."/>
            <person name="Pursley I."/>
            <person name="Horton D.L."/>
            <person name="Alikhan N.F."/>
            <person name="Baker D."/>
            <person name="Gharbi K."/>
            <person name="Hall N."/>
            <person name="Watson M."/>
            <person name="Adriaenssens E.M."/>
            <person name="Foster-Nyarko E."/>
            <person name="Jarju S."/>
            <person name="Secka A."/>
            <person name="Antonio M."/>
            <person name="Oren A."/>
            <person name="Chaudhuri R.R."/>
            <person name="La Ragione R."/>
            <person name="Hildebrand F."/>
            <person name="Pallen M.J."/>
        </authorList>
    </citation>
    <scope>NUCLEOTIDE SEQUENCE</scope>
    <source>
        <strain evidence="3">23406</strain>
    </source>
</reference>
<name>A0A9D1SXM0_9FIRM</name>
<dbReference type="AlphaFoldDB" id="A0A9D1SXM0"/>
<dbReference type="Proteomes" id="UP000886891">
    <property type="component" value="Unassembled WGS sequence"/>
</dbReference>
<dbReference type="EMBL" id="DVOH01000031">
    <property type="protein sequence ID" value="HIV00324.1"/>
    <property type="molecule type" value="Genomic_DNA"/>
</dbReference>
<organism evidence="3 4">
    <name type="scientific">Candidatus Stercoripulliclostridium merdipullorum</name>
    <dbReference type="NCBI Taxonomy" id="2840952"/>
    <lineage>
        <taxon>Bacteria</taxon>
        <taxon>Bacillati</taxon>
        <taxon>Bacillota</taxon>
        <taxon>Clostridia</taxon>
        <taxon>Eubacteriales</taxon>
        <taxon>Candidatus Stercoripulliclostridium</taxon>
    </lineage>
</organism>
<feature type="signal peptide" evidence="2">
    <location>
        <begin position="1"/>
        <end position="24"/>
    </location>
</feature>
<proteinExistence type="predicted"/>
<sequence length="379" mass="40608">MKTYPKLLLVLVSIVLLFALTAVGCAPDTAPDDTDQTPPTDNNPSDRPDQTLSPLRTQETESVTALIALLRSDRFDQGGDLYYSTVYDNYVEIVARSCVALPADIKSDYLARCSALALQYGDPATDVICTDDAYPTYYNLHMANAMQAMGQTPVVEGFGLLHPYYSYRTATGGDYPSIYTLNPAYLALRLGGEIPAVYRTKDGTEHQSDNTFAKMEALVVDLAFENGGWGYVAGGVETFDVDTTAMTVYSFASYCQSEAFKAAAKAGLDRIKEKLNADGAVCVDSWAPPYQPLPNFSSTATTLTALCAAGQSVADFVAVGGKQTIDFVLSMRITDGTEKGLFAAGAGLNADSFSTTDGMRALISCRLAAEGKGSFYRAL</sequence>
<feature type="chain" id="PRO_5039657273" evidence="2">
    <location>
        <begin position="25"/>
        <end position="379"/>
    </location>
</feature>
<dbReference type="Gene3D" id="1.50.10.20">
    <property type="match status" value="1"/>
</dbReference>
<dbReference type="InterPro" id="IPR008930">
    <property type="entry name" value="Terpenoid_cyclase/PrenylTrfase"/>
</dbReference>
<evidence type="ECO:0000313" key="4">
    <source>
        <dbReference type="Proteomes" id="UP000886891"/>
    </source>
</evidence>
<evidence type="ECO:0000313" key="3">
    <source>
        <dbReference type="EMBL" id="HIV00324.1"/>
    </source>
</evidence>
<reference evidence="3" key="1">
    <citation type="submission" date="2020-10" db="EMBL/GenBank/DDBJ databases">
        <authorList>
            <person name="Gilroy R."/>
        </authorList>
    </citation>
    <scope>NUCLEOTIDE SEQUENCE</scope>
    <source>
        <strain evidence="3">23406</strain>
    </source>
</reference>
<evidence type="ECO:0000256" key="1">
    <source>
        <dbReference type="SAM" id="MobiDB-lite"/>
    </source>
</evidence>
<feature type="region of interest" description="Disordered" evidence="1">
    <location>
        <begin position="29"/>
        <end position="56"/>
    </location>
</feature>
<evidence type="ECO:0000256" key="2">
    <source>
        <dbReference type="SAM" id="SignalP"/>
    </source>
</evidence>
<keyword evidence="2" id="KW-0732">Signal</keyword>
<dbReference type="PROSITE" id="PS51257">
    <property type="entry name" value="PROKAR_LIPOPROTEIN"/>
    <property type="match status" value="1"/>
</dbReference>
<dbReference type="SUPFAM" id="SSF48239">
    <property type="entry name" value="Terpenoid cyclases/Protein prenyltransferases"/>
    <property type="match status" value="1"/>
</dbReference>
<comment type="caution">
    <text evidence="3">The sequence shown here is derived from an EMBL/GenBank/DDBJ whole genome shotgun (WGS) entry which is preliminary data.</text>
</comment>
<accession>A0A9D1SXM0</accession>